<dbReference type="Proteomes" id="UP001219568">
    <property type="component" value="Unassembled WGS sequence"/>
</dbReference>
<evidence type="ECO:0000313" key="1">
    <source>
        <dbReference type="EMBL" id="KAJ6027817.1"/>
    </source>
</evidence>
<proteinExistence type="predicted"/>
<keyword evidence="2" id="KW-1185">Reference proteome</keyword>
<gene>
    <name evidence="1" type="ORF">N7460_012634</name>
</gene>
<evidence type="ECO:0000313" key="2">
    <source>
        <dbReference type="Proteomes" id="UP001219568"/>
    </source>
</evidence>
<dbReference type="EMBL" id="JAQJZL010000015">
    <property type="protein sequence ID" value="KAJ6027817.1"/>
    <property type="molecule type" value="Genomic_DNA"/>
</dbReference>
<name>A0AAD6I3J3_PENCN</name>
<sequence length="70" mass="7980">MLSCESTRLFVMSNPQQILSDDQLIVQATTAVEKAQIPQELVWKKIKPETGFWISCQLGNDEMLAQRDAR</sequence>
<reference evidence="1" key="2">
    <citation type="submission" date="2023-01" db="EMBL/GenBank/DDBJ databases">
        <authorList>
            <person name="Petersen C."/>
        </authorList>
    </citation>
    <scope>NUCLEOTIDE SEQUENCE</scope>
    <source>
        <strain evidence="1">IBT 15450</strain>
    </source>
</reference>
<protein>
    <submittedName>
        <fullName evidence="1">Uncharacterized protein</fullName>
    </submittedName>
</protein>
<organism evidence="1 2">
    <name type="scientific">Penicillium canescens</name>
    <dbReference type="NCBI Taxonomy" id="5083"/>
    <lineage>
        <taxon>Eukaryota</taxon>
        <taxon>Fungi</taxon>
        <taxon>Dikarya</taxon>
        <taxon>Ascomycota</taxon>
        <taxon>Pezizomycotina</taxon>
        <taxon>Eurotiomycetes</taxon>
        <taxon>Eurotiomycetidae</taxon>
        <taxon>Eurotiales</taxon>
        <taxon>Aspergillaceae</taxon>
        <taxon>Penicillium</taxon>
    </lineage>
</organism>
<dbReference type="AlphaFoldDB" id="A0AAD6I3J3"/>
<comment type="caution">
    <text evidence="1">The sequence shown here is derived from an EMBL/GenBank/DDBJ whole genome shotgun (WGS) entry which is preliminary data.</text>
</comment>
<accession>A0AAD6I3J3</accession>
<reference evidence="1" key="1">
    <citation type="journal article" date="2023" name="IMA Fungus">
        <title>Comparative genomic study of the Penicillium genus elucidates a diverse pangenome and 15 lateral gene transfer events.</title>
        <authorList>
            <person name="Petersen C."/>
            <person name="Sorensen T."/>
            <person name="Nielsen M.R."/>
            <person name="Sondergaard T.E."/>
            <person name="Sorensen J.L."/>
            <person name="Fitzpatrick D.A."/>
            <person name="Frisvad J.C."/>
            <person name="Nielsen K.L."/>
        </authorList>
    </citation>
    <scope>NUCLEOTIDE SEQUENCE</scope>
    <source>
        <strain evidence="1">IBT 15450</strain>
    </source>
</reference>